<dbReference type="InterPro" id="IPR055270">
    <property type="entry name" value="Glyco_tran_10_C"/>
</dbReference>
<protein>
    <recommendedName>
        <fullName evidence="11">Fucosyltransferase</fullName>
        <ecNumber evidence="11">2.4.1.-</ecNumber>
    </recommendedName>
</protein>
<sequence length="526" mass="61272">MRRNTSASSRTESNDQGEPITEAKPRQNVDSLNFLSVLFMRRKLIILSVCSLVLASFLLTKGFDNTSEQSDNWHGKDPVKKGENSDIDPSNKEKTPVPQASDNKADIKRDGHFQRTPNLLWWTFEGGRISNNINCGEIECLSTVDRALRDHDDTKVFIFYGTGVELADLPLPRRKHDLWFLTHEESPKNNDHLFSHPEIMTLFNYTSTFKRQSDYPIPTQWLPNLSYLKSRQFLKSTATKNEFQKSDNLAPILYVQSDCNTCSDRDSYVKMLQQHIKVDSYGQCLHNKDMPDHLQFKDSMAGMHHNDFFELTSRYKFTLAMENAICDDYITEKVWRPLHLGSVPILFSSPKIKDFLPTNNSGILIEDFERVEDLAAFIKRLNEDDEEYNKYLSFKNSNGITNIDLVRHMRDREWGQNEHGQHKKYNNHFSAFECFACKIAHRHLHNIEKKLPLKPSIASVEHYGCPPPKRFDSNGKHIVDDKRWTEPFLYSKYMAKAFRYSYDKGVILKEKYLKQQAKYLRSKDGE</sequence>
<dbReference type="InterPro" id="IPR031481">
    <property type="entry name" value="Glyco_tran_10_N"/>
</dbReference>
<keyword evidence="6" id="KW-0735">Signal-anchor</keyword>
<dbReference type="InterPro" id="IPR038577">
    <property type="entry name" value="GT10-like_C_sf"/>
</dbReference>
<evidence type="ECO:0000256" key="4">
    <source>
        <dbReference type="ARBA" id="ARBA00022679"/>
    </source>
</evidence>
<evidence type="ECO:0000256" key="7">
    <source>
        <dbReference type="ARBA" id="ARBA00022989"/>
    </source>
</evidence>
<proteinExistence type="inferred from homology"/>
<dbReference type="EC" id="2.4.1.-" evidence="11"/>
<keyword evidence="3 11" id="KW-0328">Glycosyltransferase</keyword>
<keyword evidence="9" id="KW-0325">Glycoprotein</keyword>
<keyword evidence="16" id="KW-1185">Reference proteome</keyword>
<evidence type="ECO:0000256" key="11">
    <source>
        <dbReference type="RuleBase" id="RU003832"/>
    </source>
</evidence>
<feature type="region of interest" description="Disordered" evidence="12">
    <location>
        <begin position="68"/>
        <end position="106"/>
    </location>
</feature>
<keyword evidence="11" id="KW-0333">Golgi apparatus</keyword>
<accession>A0AA88Y6I8</accession>
<feature type="region of interest" description="Disordered" evidence="12">
    <location>
        <begin position="1"/>
        <end position="24"/>
    </location>
</feature>
<comment type="similarity">
    <text evidence="2 11">Belongs to the glycosyltransferase 10 family.</text>
</comment>
<evidence type="ECO:0000256" key="6">
    <source>
        <dbReference type="ARBA" id="ARBA00022968"/>
    </source>
</evidence>
<keyword evidence="7" id="KW-1133">Transmembrane helix</keyword>
<evidence type="ECO:0000256" key="10">
    <source>
        <dbReference type="ARBA" id="ARBA00060399"/>
    </source>
</evidence>
<gene>
    <name evidence="15" type="ORF">FSP39_011087</name>
</gene>
<dbReference type="GO" id="GO:0032580">
    <property type="term" value="C:Golgi cisterna membrane"/>
    <property type="evidence" value="ECO:0007669"/>
    <property type="project" value="UniProtKB-SubCell"/>
</dbReference>
<dbReference type="AlphaFoldDB" id="A0AA88Y6I8"/>
<evidence type="ECO:0000256" key="12">
    <source>
        <dbReference type="SAM" id="MobiDB-lite"/>
    </source>
</evidence>
<keyword evidence="8" id="KW-0472">Membrane</keyword>
<evidence type="ECO:0000259" key="14">
    <source>
        <dbReference type="Pfam" id="PF17039"/>
    </source>
</evidence>
<comment type="subcellular location">
    <subcellularLocation>
        <location evidence="10">Endomembrane system</location>
        <topology evidence="10">Single-pass type II membrane protein</topology>
    </subcellularLocation>
    <subcellularLocation>
        <location evidence="11">Golgi apparatus</location>
        <location evidence="11">Golgi stack membrane</location>
        <topology evidence="11">Single-pass type II membrane protein</topology>
    </subcellularLocation>
</comment>
<dbReference type="Pfam" id="PF17039">
    <property type="entry name" value="Glyco_tran_10_N"/>
    <property type="match status" value="1"/>
</dbReference>
<comment type="pathway">
    <text evidence="1">Protein modification; protein glycosylation.</text>
</comment>
<dbReference type="EMBL" id="VSWD01000010">
    <property type="protein sequence ID" value="KAK3090346.1"/>
    <property type="molecule type" value="Genomic_DNA"/>
</dbReference>
<evidence type="ECO:0000256" key="5">
    <source>
        <dbReference type="ARBA" id="ARBA00022692"/>
    </source>
</evidence>
<comment type="caution">
    <text evidence="15">The sequence shown here is derived from an EMBL/GenBank/DDBJ whole genome shotgun (WGS) entry which is preliminary data.</text>
</comment>
<dbReference type="InterPro" id="IPR001503">
    <property type="entry name" value="Glyco_trans_10"/>
</dbReference>
<dbReference type="Pfam" id="PF00852">
    <property type="entry name" value="Glyco_transf_10"/>
    <property type="match status" value="1"/>
</dbReference>
<name>A0AA88Y6I8_PINIB</name>
<dbReference type="GO" id="GO:0046920">
    <property type="term" value="F:alpha-(1-&gt;3)-fucosyltransferase activity"/>
    <property type="evidence" value="ECO:0007669"/>
    <property type="project" value="TreeGrafter"/>
</dbReference>
<evidence type="ECO:0000313" key="15">
    <source>
        <dbReference type="EMBL" id="KAK3090346.1"/>
    </source>
</evidence>
<evidence type="ECO:0000256" key="8">
    <source>
        <dbReference type="ARBA" id="ARBA00023136"/>
    </source>
</evidence>
<organism evidence="15 16">
    <name type="scientific">Pinctada imbricata</name>
    <name type="common">Atlantic pearl-oyster</name>
    <name type="synonym">Pinctada martensii</name>
    <dbReference type="NCBI Taxonomy" id="66713"/>
    <lineage>
        <taxon>Eukaryota</taxon>
        <taxon>Metazoa</taxon>
        <taxon>Spiralia</taxon>
        <taxon>Lophotrochozoa</taxon>
        <taxon>Mollusca</taxon>
        <taxon>Bivalvia</taxon>
        <taxon>Autobranchia</taxon>
        <taxon>Pteriomorphia</taxon>
        <taxon>Pterioida</taxon>
        <taxon>Pterioidea</taxon>
        <taxon>Pteriidae</taxon>
        <taxon>Pinctada</taxon>
    </lineage>
</organism>
<dbReference type="Gene3D" id="3.40.50.11660">
    <property type="entry name" value="Glycosyl transferase family 10, C-terminal domain"/>
    <property type="match status" value="1"/>
</dbReference>
<evidence type="ECO:0000256" key="1">
    <source>
        <dbReference type="ARBA" id="ARBA00004922"/>
    </source>
</evidence>
<dbReference type="Proteomes" id="UP001186944">
    <property type="component" value="Unassembled WGS sequence"/>
</dbReference>
<evidence type="ECO:0000259" key="13">
    <source>
        <dbReference type="Pfam" id="PF00852"/>
    </source>
</evidence>
<dbReference type="PANTHER" id="PTHR11929:SF194">
    <property type="entry name" value="ALPHA-(1,3)-FUCOSYLTRANSFERASE 10"/>
    <property type="match status" value="1"/>
</dbReference>
<feature type="domain" description="Fucosyltransferase C-terminal" evidence="13">
    <location>
        <begin position="252"/>
        <end position="408"/>
    </location>
</feature>
<evidence type="ECO:0000256" key="9">
    <source>
        <dbReference type="ARBA" id="ARBA00023180"/>
    </source>
</evidence>
<reference evidence="15" key="1">
    <citation type="submission" date="2019-08" db="EMBL/GenBank/DDBJ databases">
        <title>The improved chromosome-level genome for the pearl oyster Pinctada fucata martensii using PacBio sequencing and Hi-C.</title>
        <authorList>
            <person name="Zheng Z."/>
        </authorList>
    </citation>
    <scope>NUCLEOTIDE SEQUENCE</scope>
    <source>
        <strain evidence="15">ZZ-2019</strain>
        <tissue evidence="15">Adductor muscle</tissue>
    </source>
</reference>
<feature type="domain" description="Fucosyltransferase N-terminal" evidence="14">
    <location>
        <begin position="117"/>
        <end position="218"/>
    </location>
</feature>
<keyword evidence="4 11" id="KW-0808">Transferase</keyword>
<feature type="compositionally biased region" description="Polar residues" evidence="12">
    <location>
        <begin position="1"/>
        <end position="16"/>
    </location>
</feature>
<evidence type="ECO:0000256" key="3">
    <source>
        <dbReference type="ARBA" id="ARBA00022676"/>
    </source>
</evidence>
<dbReference type="SUPFAM" id="SSF53756">
    <property type="entry name" value="UDP-Glycosyltransferase/glycogen phosphorylase"/>
    <property type="match status" value="1"/>
</dbReference>
<keyword evidence="5 11" id="KW-0812">Transmembrane</keyword>
<evidence type="ECO:0000256" key="2">
    <source>
        <dbReference type="ARBA" id="ARBA00008919"/>
    </source>
</evidence>
<evidence type="ECO:0000313" key="16">
    <source>
        <dbReference type="Proteomes" id="UP001186944"/>
    </source>
</evidence>
<feature type="compositionally biased region" description="Basic and acidic residues" evidence="12">
    <location>
        <begin position="71"/>
        <end position="95"/>
    </location>
</feature>
<dbReference type="FunFam" id="3.40.50.11660:FF:000002">
    <property type="entry name" value="Alpha-(1,3)-fucosyltransferase"/>
    <property type="match status" value="1"/>
</dbReference>
<dbReference type="PANTHER" id="PTHR11929">
    <property type="entry name" value="ALPHA- 1,3 -FUCOSYLTRANSFERASE"/>
    <property type="match status" value="1"/>
</dbReference>